<dbReference type="SUPFAM" id="SSF56815">
    <property type="entry name" value="Sec1/munc18-like (SM) proteins"/>
    <property type="match status" value="1"/>
</dbReference>
<evidence type="ECO:0000313" key="2">
    <source>
        <dbReference type="EMBL" id="CAH0384258.1"/>
    </source>
</evidence>
<sequence length="610" mass="69250">MSYLSRGKINIQEVQENSWKELLQLLEKCVGTKAIVWDEPLADAIGSIAMFSLLRDQDVVKMFPLRRGRLPIGQNPLTVYKNIIFITRPQVNLMDMIADNIHGEERTSGPHKMSTFHLFFVPNRSLLCEQILKNRGVYGNFTFIEEFACTIFPFDYDLLSMELDSAFKELHLESDPSYMYQAAQAIMMLQDLYGVIPRVSGKGLAAKHVWDLLKRLSLEPRTPKKHITHSQIDHLLLLDRSIDLVSPLVTQLTYEGLIDELFQINRCTVHLPPEKFSHSNEDQKDVIAGKKQIILNSADDIFAELRDKNFNAVGSTLNRRAKLISSQLDERHGDRTVQEMKQFVDRLPKMLASKKSLAIHTTVAELIKETADSSEFLDSLMVEQDMVLGVDTDKINPRIEECIAKKVPLVKVLRLICLQSATNSGLKPKILDFYKREIIQTYGFEHIISLTNLEKCGLLKVQSGQRQFMVVRKTLRLTIEDCDEINPTDINYVHSIYAPLSVRLAQHATKPNGWANLQDSLQLLPGPVVDHHQNIPPSQLSQRNNITSQNDAPKVVLVFFLGGCTYAEISALRFLSQQEESNVEFIIATTKIINGNSFIKSLMEPLVPES</sequence>
<dbReference type="AlphaFoldDB" id="A0A9P0A6B0"/>
<dbReference type="InterPro" id="IPR043127">
    <property type="entry name" value="Sec-1-like_dom3a"/>
</dbReference>
<dbReference type="Gene3D" id="3.40.50.1910">
    <property type="match status" value="1"/>
</dbReference>
<dbReference type="PANTHER" id="PTHR11679">
    <property type="entry name" value="VESICLE PROTEIN SORTING-ASSOCIATED"/>
    <property type="match status" value="1"/>
</dbReference>
<dbReference type="InterPro" id="IPR027482">
    <property type="entry name" value="Sec1-like_dom2"/>
</dbReference>
<dbReference type="Gene3D" id="1.25.40.850">
    <property type="match status" value="1"/>
</dbReference>
<evidence type="ECO:0000256" key="1">
    <source>
        <dbReference type="ARBA" id="ARBA00009884"/>
    </source>
</evidence>
<evidence type="ECO:0008006" key="4">
    <source>
        <dbReference type="Google" id="ProtNLM"/>
    </source>
</evidence>
<protein>
    <recommendedName>
        <fullName evidence="4">Vacuolar protein sorting-associated protein 33A</fullName>
    </recommendedName>
</protein>
<organism evidence="2 3">
    <name type="scientific">Bemisia tabaci</name>
    <name type="common">Sweetpotato whitefly</name>
    <name type="synonym">Aleurodes tabaci</name>
    <dbReference type="NCBI Taxonomy" id="7038"/>
    <lineage>
        <taxon>Eukaryota</taxon>
        <taxon>Metazoa</taxon>
        <taxon>Ecdysozoa</taxon>
        <taxon>Arthropoda</taxon>
        <taxon>Hexapoda</taxon>
        <taxon>Insecta</taxon>
        <taxon>Pterygota</taxon>
        <taxon>Neoptera</taxon>
        <taxon>Paraneoptera</taxon>
        <taxon>Hemiptera</taxon>
        <taxon>Sternorrhyncha</taxon>
        <taxon>Aleyrodoidea</taxon>
        <taxon>Aleyrodidae</taxon>
        <taxon>Aleyrodinae</taxon>
        <taxon>Bemisia</taxon>
    </lineage>
</organism>
<dbReference type="InterPro" id="IPR001619">
    <property type="entry name" value="Sec1-like"/>
</dbReference>
<dbReference type="InterPro" id="IPR036045">
    <property type="entry name" value="Sec1-like_sf"/>
</dbReference>
<accession>A0A9P0A6B0</accession>
<dbReference type="InterPro" id="IPR043154">
    <property type="entry name" value="Sec-1-like_dom1"/>
</dbReference>
<evidence type="ECO:0000313" key="3">
    <source>
        <dbReference type="Proteomes" id="UP001152759"/>
    </source>
</evidence>
<dbReference type="FunFam" id="3.40.50.1910:FF:000005">
    <property type="entry name" value="vacuolar protein sorting-associated protein 33A isoform X1"/>
    <property type="match status" value="1"/>
</dbReference>
<comment type="similarity">
    <text evidence="1">Belongs to the STXBP/unc-18/SEC1 family.</text>
</comment>
<proteinExistence type="inferred from homology"/>
<dbReference type="InterPro" id="IPR043155">
    <property type="entry name" value="VPS33_dom3b"/>
</dbReference>
<gene>
    <name evidence="2" type="ORF">BEMITA_LOCUS3612</name>
</gene>
<dbReference type="EMBL" id="OU963863">
    <property type="protein sequence ID" value="CAH0384258.1"/>
    <property type="molecule type" value="Genomic_DNA"/>
</dbReference>
<dbReference type="Proteomes" id="UP001152759">
    <property type="component" value="Chromosome 2"/>
</dbReference>
<name>A0A9P0A6B0_BEMTA</name>
<reference evidence="2" key="1">
    <citation type="submission" date="2021-12" db="EMBL/GenBank/DDBJ databases">
        <authorList>
            <person name="King R."/>
        </authorList>
    </citation>
    <scope>NUCLEOTIDE SEQUENCE</scope>
</reference>
<dbReference type="Gene3D" id="3.90.830.10">
    <property type="entry name" value="Syntaxin Binding Protein 1, Chain A, domain 2"/>
    <property type="match status" value="1"/>
</dbReference>
<keyword evidence="3" id="KW-1185">Reference proteome</keyword>
<dbReference type="Gene3D" id="3.40.50.2060">
    <property type="match status" value="1"/>
</dbReference>
<dbReference type="KEGG" id="btab:109030457"/>
<dbReference type="Pfam" id="PF00995">
    <property type="entry name" value="Sec1"/>
    <property type="match status" value="1"/>
</dbReference>
<dbReference type="GO" id="GO:0016192">
    <property type="term" value="P:vesicle-mediated transport"/>
    <property type="evidence" value="ECO:0007669"/>
    <property type="project" value="InterPro"/>
</dbReference>